<evidence type="ECO:0000313" key="2">
    <source>
        <dbReference type="Proteomes" id="UP000829447"/>
    </source>
</evidence>
<gene>
    <name evidence="1" type="ORF">PGIGA_G00136930</name>
</gene>
<protein>
    <submittedName>
        <fullName evidence="1">Uncharacterized protein</fullName>
    </submittedName>
</protein>
<proteinExistence type="predicted"/>
<reference evidence="1 2" key="1">
    <citation type="journal article" date="2022" name="bioRxiv">
        <title>An ancient truncated duplication of the anti-Mullerian hormone receptor type 2 gene is a potential conserved master sex determinant in the Pangasiidae catfish family.</title>
        <authorList>
            <person name="Wen M."/>
            <person name="Pan Q."/>
            <person name="Jouanno E."/>
            <person name="Montfort J."/>
            <person name="Zahm M."/>
            <person name="Cabau C."/>
            <person name="Klopp C."/>
            <person name="Iampietro C."/>
            <person name="Roques C."/>
            <person name="Bouchez O."/>
            <person name="Castinel A."/>
            <person name="Donnadieu C."/>
            <person name="Parrinello H."/>
            <person name="Poncet C."/>
            <person name="Belmonte E."/>
            <person name="Gautier V."/>
            <person name="Avarre J.-C."/>
            <person name="Dugue R."/>
            <person name="Gustiano R."/>
            <person name="Ha T.T.T."/>
            <person name="Campet M."/>
            <person name="Sriphairoj K."/>
            <person name="Ribolli J."/>
            <person name="de Almeida F.L."/>
            <person name="Desvignes T."/>
            <person name="Postlethwait J.H."/>
            <person name="Bucao C.F."/>
            <person name="Robinson-Rechavi M."/>
            <person name="Bobe J."/>
            <person name="Herpin A."/>
            <person name="Guiguen Y."/>
        </authorList>
    </citation>
    <scope>NUCLEOTIDE SEQUENCE [LARGE SCALE GENOMIC DNA]</scope>
    <source>
        <strain evidence="1">YG-Dec2019</strain>
    </source>
</reference>
<name>A0ACC5XL33_PANGG</name>
<accession>A0ACC5XL33</accession>
<dbReference type="EMBL" id="CM040475">
    <property type="protein sequence ID" value="MCI4391641.1"/>
    <property type="molecule type" value="Genomic_DNA"/>
</dbReference>
<keyword evidence="2" id="KW-1185">Reference proteome</keyword>
<sequence>MTRAIRKLSLAVRSEEEVCVCVCVCVRGIPLMLRVRILSRTSGPVQSPRRSDFMPACGVRIASAGHRSHRLSAQLSSAHLISSQLISSHLSSAQLISSHLISSVFGFFFMFMR</sequence>
<evidence type="ECO:0000313" key="1">
    <source>
        <dbReference type="EMBL" id="MCI4391641.1"/>
    </source>
</evidence>
<dbReference type="Proteomes" id="UP000829447">
    <property type="component" value="Linkage Group LG22"/>
</dbReference>
<comment type="caution">
    <text evidence="1">The sequence shown here is derived from an EMBL/GenBank/DDBJ whole genome shotgun (WGS) entry which is preliminary data.</text>
</comment>
<organism evidence="1 2">
    <name type="scientific">Pangasianodon gigas</name>
    <name type="common">Mekong giant catfish</name>
    <name type="synonym">Pangasius gigas</name>
    <dbReference type="NCBI Taxonomy" id="30993"/>
    <lineage>
        <taxon>Eukaryota</taxon>
        <taxon>Metazoa</taxon>
        <taxon>Chordata</taxon>
        <taxon>Craniata</taxon>
        <taxon>Vertebrata</taxon>
        <taxon>Euteleostomi</taxon>
        <taxon>Actinopterygii</taxon>
        <taxon>Neopterygii</taxon>
        <taxon>Teleostei</taxon>
        <taxon>Ostariophysi</taxon>
        <taxon>Siluriformes</taxon>
        <taxon>Pangasiidae</taxon>
        <taxon>Pangasianodon</taxon>
    </lineage>
</organism>